<gene>
    <name evidence="2" type="ORF">R69658_02923</name>
    <name evidence="3" type="ORF">SAMN05192563_1008242</name>
</gene>
<protein>
    <submittedName>
        <fullName evidence="3">Uncharacterized membrane protein YjgN, DUF898 family</fullName>
    </submittedName>
</protein>
<evidence type="ECO:0000313" key="4">
    <source>
        <dbReference type="Proteomes" id="UP000198844"/>
    </source>
</evidence>
<proteinExistence type="predicted"/>
<feature type="transmembrane region" description="Helical" evidence="1">
    <location>
        <begin position="74"/>
        <end position="98"/>
    </location>
</feature>
<evidence type="ECO:0000313" key="3">
    <source>
        <dbReference type="EMBL" id="SFU06793.1"/>
    </source>
</evidence>
<dbReference type="EMBL" id="CAJNAU010000024">
    <property type="protein sequence ID" value="CAE6755627.1"/>
    <property type="molecule type" value="Genomic_DNA"/>
</dbReference>
<reference evidence="3 4" key="1">
    <citation type="submission" date="2016-10" db="EMBL/GenBank/DDBJ databases">
        <authorList>
            <person name="de Groot N.N."/>
        </authorList>
    </citation>
    <scope>NUCLEOTIDE SEQUENCE [LARGE SCALE GENOMIC DNA]</scope>
    <source>
        <strain evidence="3 4">LMG 27731</strain>
    </source>
</reference>
<dbReference type="InterPro" id="IPR010295">
    <property type="entry name" value="DUF898"/>
</dbReference>
<keyword evidence="1" id="KW-0812">Transmembrane</keyword>
<accession>A0A1I7D503</accession>
<feature type="transmembrane region" description="Helical" evidence="1">
    <location>
        <begin position="245"/>
        <end position="273"/>
    </location>
</feature>
<dbReference type="Proteomes" id="UP000198844">
    <property type="component" value="Unassembled WGS sequence"/>
</dbReference>
<dbReference type="Pfam" id="PF05987">
    <property type="entry name" value="DUF898"/>
    <property type="match status" value="1"/>
</dbReference>
<dbReference type="AlphaFoldDB" id="A0A1I7D503"/>
<reference evidence="2 5" key="2">
    <citation type="submission" date="2021-02" db="EMBL/GenBank/DDBJ databases">
        <authorList>
            <person name="Vanwijnsberghe S."/>
        </authorList>
    </citation>
    <scope>NUCLEOTIDE SEQUENCE [LARGE SCALE GENOMIC DNA]</scope>
    <source>
        <strain evidence="2 5">R-69658</strain>
    </source>
</reference>
<feature type="transmembrane region" description="Helical" evidence="1">
    <location>
        <begin position="148"/>
        <end position="170"/>
    </location>
</feature>
<evidence type="ECO:0000256" key="1">
    <source>
        <dbReference type="SAM" id="Phobius"/>
    </source>
</evidence>
<keyword evidence="5" id="KW-1185">Reference proteome</keyword>
<dbReference type="RefSeq" id="WP_093635145.1">
    <property type="nucleotide sequence ID" value="NZ_CAJNAU010000024.1"/>
</dbReference>
<feature type="transmembrane region" description="Helical" evidence="1">
    <location>
        <begin position="20"/>
        <end position="41"/>
    </location>
</feature>
<name>A0A1I7D503_9BURK</name>
<dbReference type="EMBL" id="FPBH01000008">
    <property type="protein sequence ID" value="SFU06793.1"/>
    <property type="molecule type" value="Genomic_DNA"/>
</dbReference>
<feature type="transmembrane region" description="Helical" evidence="1">
    <location>
        <begin position="104"/>
        <end position="127"/>
    </location>
</feature>
<dbReference type="OrthoDB" id="9765721at2"/>
<dbReference type="Proteomes" id="UP000674425">
    <property type="component" value="Unassembled WGS sequence"/>
</dbReference>
<feature type="transmembrane region" description="Helical" evidence="1">
    <location>
        <begin position="299"/>
        <end position="322"/>
    </location>
</feature>
<evidence type="ECO:0000313" key="5">
    <source>
        <dbReference type="Proteomes" id="UP000674425"/>
    </source>
</evidence>
<sequence length="368" mass="40043">MNSLDQKQPLLSYDGKLGELYGIFIKNLLLQIITLGIYRFWATTNNRRYIWSRMRFQGERFEYTGTGGELFKGFLLAIAIIFGAIVGAGILSAILRAITGSAALALVPIIVLYIVIAVIAAGAYFSAQRYRLSRTQWCGIRGGMTGSSWVYGAYALLYGLLCIVTLGQMVPWVSMRLAERRINASSFGSLPFHFEGRARALYGAFVGTFLGIVALFVVLGAVFLKSIMAFLPIGHAPLKAHDPAAFAAFGSIFLFYVLFIVGALLIQCFYLALVTRHVMGNTTLGAQLRFGSSITAGRLLGMMLGNLAIIVFTLGLGFPIVLHRVMRFAADTLQVSGQLDPQTLGQSDQQPPRTGEGMLNLLDHGGAF</sequence>
<organism evidence="3 4">
    <name type="scientific">Paraburkholderia aspalathi</name>
    <dbReference type="NCBI Taxonomy" id="1324617"/>
    <lineage>
        <taxon>Bacteria</taxon>
        <taxon>Pseudomonadati</taxon>
        <taxon>Pseudomonadota</taxon>
        <taxon>Betaproteobacteria</taxon>
        <taxon>Burkholderiales</taxon>
        <taxon>Burkholderiaceae</taxon>
        <taxon>Paraburkholderia</taxon>
    </lineage>
</organism>
<evidence type="ECO:0000313" key="2">
    <source>
        <dbReference type="EMBL" id="CAE6755627.1"/>
    </source>
</evidence>
<feature type="transmembrane region" description="Helical" evidence="1">
    <location>
        <begin position="200"/>
        <end position="224"/>
    </location>
</feature>
<keyword evidence="1" id="KW-1133">Transmembrane helix</keyword>
<keyword evidence="1" id="KW-0472">Membrane</keyword>